<feature type="compositionally biased region" description="Gly residues" evidence="1">
    <location>
        <begin position="67"/>
        <end position="80"/>
    </location>
</feature>
<accession>A0A8I0FVZ3</accession>
<dbReference type="Proteomes" id="UP000659061">
    <property type="component" value="Unassembled WGS sequence"/>
</dbReference>
<comment type="caution">
    <text evidence="2">The sequence shown here is derived from an EMBL/GenBank/DDBJ whole genome shotgun (WGS) entry which is preliminary data.</text>
</comment>
<evidence type="ECO:0000313" key="3">
    <source>
        <dbReference type="Proteomes" id="UP000659061"/>
    </source>
</evidence>
<sequence>MAVEALADGVAVEGDGVAPADALAVAEGAEEAGLAARVEGVDRFGVDAFDPCSFEPGFGLAEVGREGGGVGAGAATGGLTEGHVRDEESWNTNATDPPCGTFKEVTPRLE</sequence>
<organism evidence="2 3">
    <name type="scientific">Aeromicrobium tamlense</name>
    <dbReference type="NCBI Taxonomy" id="375541"/>
    <lineage>
        <taxon>Bacteria</taxon>
        <taxon>Bacillati</taxon>
        <taxon>Actinomycetota</taxon>
        <taxon>Actinomycetes</taxon>
        <taxon>Propionibacteriales</taxon>
        <taxon>Nocardioidaceae</taxon>
        <taxon>Aeromicrobium</taxon>
    </lineage>
</organism>
<proteinExistence type="predicted"/>
<dbReference type="AlphaFoldDB" id="A0A8I0FVZ3"/>
<name>A0A8I0FVZ3_9ACTN</name>
<evidence type="ECO:0000256" key="1">
    <source>
        <dbReference type="SAM" id="MobiDB-lite"/>
    </source>
</evidence>
<reference evidence="2" key="1">
    <citation type="submission" date="2020-09" db="EMBL/GenBank/DDBJ databases">
        <title>Novel species in genus Aeromicrobium.</title>
        <authorList>
            <person name="Zhang G."/>
        </authorList>
    </citation>
    <scope>NUCLEOTIDE SEQUENCE</scope>
    <source>
        <strain evidence="2">SSW1-57</strain>
    </source>
</reference>
<gene>
    <name evidence="2" type="ORF">IDH50_07655</name>
</gene>
<protein>
    <submittedName>
        <fullName evidence="2">Uncharacterized protein</fullName>
    </submittedName>
</protein>
<dbReference type="EMBL" id="JACWMT010000001">
    <property type="protein sequence ID" value="MBD1270101.1"/>
    <property type="molecule type" value="Genomic_DNA"/>
</dbReference>
<evidence type="ECO:0000313" key="2">
    <source>
        <dbReference type="EMBL" id="MBD1270101.1"/>
    </source>
</evidence>
<feature type="region of interest" description="Disordered" evidence="1">
    <location>
        <begin position="67"/>
        <end position="110"/>
    </location>
</feature>
<dbReference type="RefSeq" id="WP_179426672.1">
    <property type="nucleotide sequence ID" value="NZ_BAAAMP010000002.1"/>
</dbReference>